<keyword evidence="1" id="KW-0472">Membrane</keyword>
<accession>A0A445KT53</accession>
<keyword evidence="1" id="KW-0812">Transmembrane</keyword>
<dbReference type="AlphaFoldDB" id="A0A445KT53"/>
<comment type="caution">
    <text evidence="2">The sequence shown here is derived from an EMBL/GenBank/DDBJ whole genome shotgun (WGS) entry which is preliminary data.</text>
</comment>
<evidence type="ECO:0000256" key="1">
    <source>
        <dbReference type="SAM" id="Phobius"/>
    </source>
</evidence>
<feature type="transmembrane region" description="Helical" evidence="1">
    <location>
        <begin position="15"/>
        <end position="39"/>
    </location>
</feature>
<dbReference type="Proteomes" id="UP000289340">
    <property type="component" value="Chromosome 5"/>
</dbReference>
<reference evidence="2 3" key="1">
    <citation type="submission" date="2018-09" db="EMBL/GenBank/DDBJ databases">
        <title>A high-quality reference genome of wild soybean provides a powerful tool to mine soybean genomes.</title>
        <authorList>
            <person name="Xie M."/>
            <person name="Chung C.Y.L."/>
            <person name="Li M.-W."/>
            <person name="Wong F.-L."/>
            <person name="Chan T.-F."/>
            <person name="Lam H.-M."/>
        </authorList>
    </citation>
    <scope>NUCLEOTIDE SEQUENCE [LARGE SCALE GENOMIC DNA]</scope>
    <source>
        <strain evidence="3">cv. W05</strain>
        <tissue evidence="2">Hypocotyl of etiolated seedlings</tissue>
    </source>
</reference>
<name>A0A445KT53_GLYSO</name>
<protein>
    <submittedName>
        <fullName evidence="2">Protein DETOXIFICATION 17</fullName>
    </submittedName>
</protein>
<dbReference type="PANTHER" id="PTHR11206">
    <property type="entry name" value="MULTIDRUG RESISTANCE PROTEIN"/>
    <property type="match status" value="1"/>
</dbReference>
<feature type="transmembrane region" description="Helical" evidence="1">
    <location>
        <begin position="143"/>
        <end position="160"/>
    </location>
</feature>
<evidence type="ECO:0000313" key="2">
    <source>
        <dbReference type="EMBL" id="RZC14107.1"/>
    </source>
</evidence>
<dbReference type="EMBL" id="QZWG01000005">
    <property type="protein sequence ID" value="RZC14107.1"/>
    <property type="molecule type" value="Genomic_DNA"/>
</dbReference>
<keyword evidence="3" id="KW-1185">Reference proteome</keyword>
<evidence type="ECO:0000313" key="3">
    <source>
        <dbReference type="Proteomes" id="UP000289340"/>
    </source>
</evidence>
<keyword evidence="1" id="KW-1133">Transmembrane helix</keyword>
<gene>
    <name evidence="2" type="ORF">D0Y65_013244</name>
</gene>
<feature type="transmembrane region" description="Helical" evidence="1">
    <location>
        <begin position="108"/>
        <end position="131"/>
    </location>
</feature>
<sequence>MRIVREEVVEEVKRLWLAVPLFSVGILLHILQAISIMFVGHLGTLPLSVGVSYCTGHILWSIKWSRTVPYAWHTHAEIHACCFNDMIPSLFAYGILRCILKFLQTQKIVFPMVLTSGIAAVLHVLFCWLLVFKSGLANRGAALANSISYWVNAILISLYVRFSSACKHSWTGFSKMALHNLLDFLKLGAPSAAMHW</sequence>
<proteinExistence type="predicted"/>
<organism evidence="2 3">
    <name type="scientific">Glycine soja</name>
    <name type="common">Wild soybean</name>
    <dbReference type="NCBI Taxonomy" id="3848"/>
    <lineage>
        <taxon>Eukaryota</taxon>
        <taxon>Viridiplantae</taxon>
        <taxon>Streptophyta</taxon>
        <taxon>Embryophyta</taxon>
        <taxon>Tracheophyta</taxon>
        <taxon>Spermatophyta</taxon>
        <taxon>Magnoliopsida</taxon>
        <taxon>eudicotyledons</taxon>
        <taxon>Gunneridae</taxon>
        <taxon>Pentapetalae</taxon>
        <taxon>rosids</taxon>
        <taxon>fabids</taxon>
        <taxon>Fabales</taxon>
        <taxon>Fabaceae</taxon>
        <taxon>Papilionoideae</taxon>
        <taxon>50 kb inversion clade</taxon>
        <taxon>NPAAA clade</taxon>
        <taxon>indigoferoid/millettioid clade</taxon>
        <taxon>Phaseoleae</taxon>
        <taxon>Glycine</taxon>
        <taxon>Glycine subgen. Soja</taxon>
    </lineage>
</organism>